<dbReference type="InterPro" id="IPR012093">
    <property type="entry name" value="Pirin"/>
</dbReference>
<protein>
    <recommendedName>
        <fullName evidence="7">Pirin family protein</fullName>
    </recommendedName>
</protein>
<keyword evidence="6" id="KW-1185">Reference proteome</keyword>
<dbReference type="EMBL" id="AP025564">
    <property type="protein sequence ID" value="BDE95210.1"/>
    <property type="molecule type" value="Genomic_DNA"/>
</dbReference>
<gene>
    <name evidence="5" type="ORF">CE91St30_05430</name>
</gene>
<dbReference type="PANTHER" id="PTHR43212:SF3">
    <property type="entry name" value="QUERCETIN 2,3-DIOXYGENASE"/>
    <property type="match status" value="1"/>
</dbReference>
<name>A0ABN6MDS9_9ACTN</name>
<evidence type="ECO:0008006" key="7">
    <source>
        <dbReference type="Google" id="ProtNLM"/>
    </source>
</evidence>
<proteinExistence type="inferred from homology"/>
<comment type="similarity">
    <text evidence="1 2">Belongs to the pirin family.</text>
</comment>
<evidence type="ECO:0000256" key="1">
    <source>
        <dbReference type="ARBA" id="ARBA00008416"/>
    </source>
</evidence>
<dbReference type="Pfam" id="PF17954">
    <property type="entry name" value="Pirin_C_2"/>
    <property type="match status" value="1"/>
</dbReference>
<evidence type="ECO:0000259" key="4">
    <source>
        <dbReference type="Pfam" id="PF17954"/>
    </source>
</evidence>
<dbReference type="InterPro" id="IPR011051">
    <property type="entry name" value="RmlC_Cupin_sf"/>
</dbReference>
<evidence type="ECO:0000259" key="3">
    <source>
        <dbReference type="Pfam" id="PF02678"/>
    </source>
</evidence>
<accession>A0ABN6MDS9</accession>
<organism evidence="5 6">
    <name type="scientific">Raoultibacter timonensis</name>
    <dbReference type="NCBI Taxonomy" id="1907662"/>
    <lineage>
        <taxon>Bacteria</taxon>
        <taxon>Bacillati</taxon>
        <taxon>Actinomycetota</taxon>
        <taxon>Coriobacteriia</taxon>
        <taxon>Eggerthellales</taxon>
        <taxon>Eggerthellaceae</taxon>
        <taxon>Raoultibacter</taxon>
    </lineage>
</organism>
<evidence type="ECO:0000256" key="2">
    <source>
        <dbReference type="RuleBase" id="RU003457"/>
    </source>
</evidence>
<reference evidence="5 6" key="1">
    <citation type="submission" date="2022-01" db="EMBL/GenBank/DDBJ databases">
        <title>Novel bile acid biosynthetic pathways are enriched in the microbiome of centenarians.</title>
        <authorList>
            <person name="Sato Y."/>
            <person name="Atarashi K."/>
            <person name="Plichta R.D."/>
            <person name="Arai Y."/>
            <person name="Sasajima S."/>
            <person name="Kearney M.S."/>
            <person name="Suda W."/>
            <person name="Takeshita K."/>
            <person name="Sasaki T."/>
            <person name="Okamoto S."/>
            <person name="Skelly N.A."/>
            <person name="Okamura Y."/>
            <person name="Vlamakis H."/>
            <person name="Li Y."/>
            <person name="Tanoue T."/>
            <person name="Takei H."/>
            <person name="Nittono H."/>
            <person name="Narushima S."/>
            <person name="Irie J."/>
            <person name="Itoh H."/>
            <person name="Moriya K."/>
            <person name="Sugiura Y."/>
            <person name="Suematsu M."/>
            <person name="Moritoki N."/>
            <person name="Shibata S."/>
            <person name="Littman R.D."/>
            <person name="Fischbach A.M."/>
            <person name="Uwamino Y."/>
            <person name="Inoue T."/>
            <person name="Honda A."/>
            <person name="Hattori M."/>
            <person name="Murai T."/>
            <person name="Xavier J.R."/>
            <person name="Hirose N."/>
            <person name="Honda K."/>
        </authorList>
    </citation>
    <scope>NUCLEOTIDE SEQUENCE [LARGE SCALE GENOMIC DNA]</scope>
    <source>
        <strain evidence="5 6">CE91-St30</strain>
    </source>
</reference>
<evidence type="ECO:0000313" key="5">
    <source>
        <dbReference type="EMBL" id="BDE95210.1"/>
    </source>
</evidence>
<dbReference type="Pfam" id="PF02678">
    <property type="entry name" value="Pirin"/>
    <property type="match status" value="1"/>
</dbReference>
<dbReference type="InterPro" id="IPR041602">
    <property type="entry name" value="Quercetinase_C"/>
</dbReference>
<dbReference type="PIRSF" id="PIRSF006232">
    <property type="entry name" value="Pirin"/>
    <property type="match status" value="1"/>
</dbReference>
<dbReference type="PANTHER" id="PTHR43212">
    <property type="entry name" value="QUERCETIN 2,3-DIOXYGENASE"/>
    <property type="match status" value="1"/>
</dbReference>
<dbReference type="Proteomes" id="UP001320544">
    <property type="component" value="Chromosome"/>
</dbReference>
<sequence length="233" mass="26307">MIKVIDHNKMGKSERGWLHSLFHFSFAEYYNPDNIQFGALRVVNDDVFDPQGGFPTHPHNDMEIISYVVDGELTHKDSLGNGRTLTKGQVQYMSAGKGILHSEFNRTDKPLRFLQIWILPDAAGYEPNYGDYDFKWEDRENTWLQIASGQNGSAPVKINQDMNVSVISLDAGKEAAYEIARGRQAYLIQIEGMGSVNGSELQERDAAEITGESQIVLTASRDSHYILFDMKQE</sequence>
<dbReference type="CDD" id="cd02910">
    <property type="entry name" value="cupin_Yhhw_N"/>
    <property type="match status" value="1"/>
</dbReference>
<dbReference type="Gene3D" id="2.60.120.10">
    <property type="entry name" value="Jelly Rolls"/>
    <property type="match status" value="2"/>
</dbReference>
<evidence type="ECO:0000313" key="6">
    <source>
        <dbReference type="Proteomes" id="UP001320544"/>
    </source>
</evidence>
<feature type="domain" description="Pirin N-terminal" evidence="3">
    <location>
        <begin position="12"/>
        <end position="118"/>
    </location>
</feature>
<dbReference type="InterPro" id="IPR003829">
    <property type="entry name" value="Pirin_N_dom"/>
</dbReference>
<dbReference type="RefSeq" id="WP_244411655.1">
    <property type="nucleotide sequence ID" value="NZ_AP025564.1"/>
</dbReference>
<dbReference type="SUPFAM" id="SSF51182">
    <property type="entry name" value="RmlC-like cupins"/>
    <property type="match status" value="1"/>
</dbReference>
<dbReference type="InterPro" id="IPR014710">
    <property type="entry name" value="RmlC-like_jellyroll"/>
</dbReference>
<feature type="domain" description="Quercetin 2,3-dioxygenase C-terminal cupin" evidence="4">
    <location>
        <begin position="146"/>
        <end position="230"/>
    </location>
</feature>